<accession>A0ABV1D815</accession>
<dbReference type="InterPro" id="IPR003352">
    <property type="entry name" value="PTS_EIIC"/>
</dbReference>
<evidence type="ECO:0000256" key="9">
    <source>
        <dbReference type="ARBA" id="ARBA00022989"/>
    </source>
</evidence>
<keyword evidence="8" id="KW-0418">Kinase</keyword>
<feature type="transmembrane region" description="Helical" evidence="13">
    <location>
        <begin position="251"/>
        <end position="270"/>
    </location>
</feature>
<feature type="transmembrane region" description="Helical" evidence="13">
    <location>
        <begin position="108"/>
        <end position="139"/>
    </location>
</feature>
<sequence length="649" mass="68148">MDYRKTGLEVLEAVGGKDNVAMLTHCATRLRFGFRDKGKVDRERVEKIPGVISVVDKGGQFQVVIGNEVQTAYRAIKEITGEGQGGGSQPDGSHAGGSAEKEKWLTRIISIISTTFTPVIPALVGGGMIKAVLAVLTLMNLVNTDGSTYQMLNMISDGAFYFMPVLLAYGAAIKFECSPILAMTLACTLLHPTWSGMLSAGAPITFFGIPVILSDYSYSVLPIIFTVWIMSHVERFAEKVSPSMIKFFTKPLITLFVTAPIAFLLVGPIGVFLNDVIAAGAEFINGKASWLIPALMGALQPVLVVSGTAWAMTPIATMQLTKTGSEMINGPGMLASNVAQGGATLAVALKTKNQELKQLATSTGITAVLGITEPSLYGVTLKLKRPLIASMIGGGIAGIYAGLSGLVRYAFVSPGLAALPAFIGENPMNIVHAVITCVIAFAAAFAAAWLMGFEEPEGNGKEGKPGEGEGKEDKSMEGNGKEGKGGTEESPTVKAAAGQKAFSIQSPVSGRAVPLSEVRDAVFSSGVLGKGMAVIPTGDTIVSPVKGRITAFFETKHAIGITCENGVEVLIHIGIDTVNLQGKHFTALASVDDLVEPGTPLVKIERQAILDLGYDLVTPVLVVNNGSLSEVLTTQPRDVEAGMELMKLC</sequence>
<evidence type="ECO:0000256" key="13">
    <source>
        <dbReference type="SAM" id="Phobius"/>
    </source>
</evidence>
<dbReference type="InterPro" id="IPR001127">
    <property type="entry name" value="PTS_EIIA_1_perm"/>
</dbReference>
<protein>
    <submittedName>
        <fullName evidence="17">Beta-glucoside-specific PTS transporter subunit IIABC</fullName>
        <ecNumber evidence="17">2.7.1.-</ecNumber>
    </submittedName>
</protein>
<proteinExistence type="predicted"/>
<keyword evidence="4" id="KW-0762">Sugar transport</keyword>
<keyword evidence="3" id="KW-1003">Cell membrane</keyword>
<name>A0ABV1D815_9FIRM</name>
<keyword evidence="9 13" id="KW-1133">Transmembrane helix</keyword>
<evidence type="ECO:0000313" key="17">
    <source>
        <dbReference type="EMBL" id="MEQ2426521.1"/>
    </source>
</evidence>
<dbReference type="InterPro" id="IPR018113">
    <property type="entry name" value="PTrfase_EIIB_Cys"/>
</dbReference>
<dbReference type="Gene3D" id="3.30.1360.60">
    <property type="entry name" value="Glucose permease domain IIB"/>
    <property type="match status" value="1"/>
</dbReference>
<dbReference type="PANTHER" id="PTHR30175:SF1">
    <property type="entry name" value="PTS SYSTEM ARBUTIN-, CELLOBIOSE-, AND SALICIN-SPECIFIC EIIBC COMPONENT-RELATED"/>
    <property type="match status" value="1"/>
</dbReference>
<dbReference type="Proteomes" id="UP001454086">
    <property type="component" value="Unassembled WGS sequence"/>
</dbReference>
<feature type="domain" description="PTS EIIB type-1" evidence="15">
    <location>
        <begin position="4"/>
        <end position="86"/>
    </location>
</feature>
<evidence type="ECO:0000256" key="4">
    <source>
        <dbReference type="ARBA" id="ARBA00022597"/>
    </source>
</evidence>
<evidence type="ECO:0000256" key="10">
    <source>
        <dbReference type="ARBA" id="ARBA00023136"/>
    </source>
</evidence>
<evidence type="ECO:0000256" key="3">
    <source>
        <dbReference type="ARBA" id="ARBA00022475"/>
    </source>
</evidence>
<feature type="active site" description="Phosphocysteine intermediate; for EIIB activity" evidence="11">
    <location>
        <position position="26"/>
    </location>
</feature>
<evidence type="ECO:0000313" key="18">
    <source>
        <dbReference type="Proteomes" id="UP001454086"/>
    </source>
</evidence>
<feature type="transmembrane region" description="Helical" evidence="13">
    <location>
        <begin position="180"/>
        <end position="198"/>
    </location>
</feature>
<dbReference type="PROSITE" id="PS51093">
    <property type="entry name" value="PTS_EIIA_TYPE_1"/>
    <property type="match status" value="1"/>
</dbReference>
<dbReference type="Pfam" id="PF02378">
    <property type="entry name" value="PTS_EIIC"/>
    <property type="match status" value="1"/>
</dbReference>
<evidence type="ECO:0000259" key="16">
    <source>
        <dbReference type="PROSITE" id="PS51103"/>
    </source>
</evidence>
<evidence type="ECO:0000259" key="15">
    <source>
        <dbReference type="PROSITE" id="PS51098"/>
    </source>
</evidence>
<gene>
    <name evidence="17" type="ORF">WMQ36_16230</name>
</gene>
<dbReference type="Pfam" id="PF00367">
    <property type="entry name" value="PTS_EIIB"/>
    <property type="match status" value="1"/>
</dbReference>
<dbReference type="InterPro" id="IPR050558">
    <property type="entry name" value="PTS_Sugar-Specific_Components"/>
</dbReference>
<dbReference type="InterPro" id="IPR013013">
    <property type="entry name" value="PTS_EIIC_1"/>
</dbReference>
<dbReference type="NCBIfam" id="TIGR01995">
    <property type="entry name" value="PTS-II-ABC-beta"/>
    <property type="match status" value="1"/>
</dbReference>
<organism evidence="17 18">
    <name type="scientific">Enterocloster hominis</name>
    <name type="common">ex Hitch et al. 2024</name>
    <dbReference type="NCBI Taxonomy" id="1917870"/>
    <lineage>
        <taxon>Bacteria</taxon>
        <taxon>Bacillati</taxon>
        <taxon>Bacillota</taxon>
        <taxon>Clostridia</taxon>
        <taxon>Lachnospirales</taxon>
        <taxon>Lachnospiraceae</taxon>
        <taxon>Enterocloster</taxon>
    </lineage>
</organism>
<dbReference type="InterPro" id="IPR001996">
    <property type="entry name" value="PTS_IIB_1"/>
</dbReference>
<dbReference type="EC" id="2.7.1.-" evidence="17"/>
<evidence type="ECO:0000259" key="14">
    <source>
        <dbReference type="PROSITE" id="PS51093"/>
    </source>
</evidence>
<feature type="transmembrane region" description="Helical" evidence="13">
    <location>
        <begin position="290"/>
        <end position="312"/>
    </location>
</feature>
<evidence type="ECO:0000256" key="8">
    <source>
        <dbReference type="ARBA" id="ARBA00022777"/>
    </source>
</evidence>
<dbReference type="PANTHER" id="PTHR30175">
    <property type="entry name" value="PHOSPHOTRANSFERASE SYSTEM TRANSPORT PROTEIN"/>
    <property type="match status" value="1"/>
</dbReference>
<evidence type="ECO:0000256" key="12">
    <source>
        <dbReference type="SAM" id="MobiDB-lite"/>
    </source>
</evidence>
<dbReference type="EMBL" id="JBBMFM010000064">
    <property type="protein sequence ID" value="MEQ2426521.1"/>
    <property type="molecule type" value="Genomic_DNA"/>
</dbReference>
<reference evidence="17 18" key="1">
    <citation type="submission" date="2024-03" db="EMBL/GenBank/DDBJ databases">
        <title>Human intestinal bacterial collection.</title>
        <authorList>
            <person name="Pauvert C."/>
            <person name="Hitch T.C.A."/>
            <person name="Clavel T."/>
        </authorList>
    </citation>
    <scope>NUCLEOTIDE SEQUENCE [LARGE SCALE GENOMIC DNA]</scope>
    <source>
        <strain evidence="17 18">CLA-SR-H021</strain>
    </source>
</reference>
<dbReference type="InterPro" id="IPR011297">
    <property type="entry name" value="PTS_IIABC_b_glu"/>
</dbReference>
<keyword evidence="10 13" id="KW-0472">Membrane</keyword>
<keyword evidence="18" id="KW-1185">Reference proteome</keyword>
<feature type="transmembrane region" description="Helical" evidence="13">
    <location>
        <begin position="151"/>
        <end position="173"/>
    </location>
</feature>
<feature type="compositionally biased region" description="Basic and acidic residues" evidence="12">
    <location>
        <begin position="458"/>
        <end position="487"/>
    </location>
</feature>
<dbReference type="RefSeq" id="WP_008716157.1">
    <property type="nucleotide sequence ID" value="NZ_JBBMFM010000064.1"/>
</dbReference>
<dbReference type="InterPro" id="IPR036878">
    <property type="entry name" value="Glu_permease_IIB"/>
</dbReference>
<comment type="caution">
    <text evidence="17">The sequence shown here is derived from an EMBL/GenBank/DDBJ whole genome shotgun (WGS) entry which is preliminary data.</text>
</comment>
<evidence type="ECO:0000256" key="11">
    <source>
        <dbReference type="PROSITE-ProRule" id="PRU00421"/>
    </source>
</evidence>
<dbReference type="PROSITE" id="PS00371">
    <property type="entry name" value="PTS_EIIA_TYPE_1_HIS"/>
    <property type="match status" value="1"/>
</dbReference>
<dbReference type="PROSITE" id="PS51103">
    <property type="entry name" value="PTS_EIIC_TYPE_1"/>
    <property type="match status" value="1"/>
</dbReference>
<dbReference type="CDD" id="cd00212">
    <property type="entry name" value="PTS_IIB_glc"/>
    <property type="match status" value="1"/>
</dbReference>
<dbReference type="Gene3D" id="2.70.70.10">
    <property type="entry name" value="Glucose Permease (Domain IIA)"/>
    <property type="match status" value="1"/>
</dbReference>
<dbReference type="SUPFAM" id="SSF55604">
    <property type="entry name" value="Glucose permease domain IIB"/>
    <property type="match status" value="1"/>
</dbReference>
<feature type="transmembrane region" description="Helical" evidence="13">
    <location>
        <begin position="204"/>
        <end position="230"/>
    </location>
</feature>
<dbReference type="Pfam" id="PF00358">
    <property type="entry name" value="PTS_EIIA_1"/>
    <property type="match status" value="1"/>
</dbReference>
<feature type="transmembrane region" description="Helical" evidence="13">
    <location>
        <begin position="430"/>
        <end position="451"/>
    </location>
</feature>
<dbReference type="NCBIfam" id="TIGR00830">
    <property type="entry name" value="PTBA"/>
    <property type="match status" value="1"/>
</dbReference>
<dbReference type="InterPro" id="IPR011055">
    <property type="entry name" value="Dup_hybrid_motif"/>
</dbReference>
<keyword evidence="5 17" id="KW-0808">Transferase</keyword>
<evidence type="ECO:0000256" key="6">
    <source>
        <dbReference type="ARBA" id="ARBA00022683"/>
    </source>
</evidence>
<keyword evidence="7 13" id="KW-0812">Transmembrane</keyword>
<feature type="domain" description="PTS EIIA type-1" evidence="14">
    <location>
        <begin position="520"/>
        <end position="624"/>
    </location>
</feature>
<dbReference type="GO" id="GO:0016740">
    <property type="term" value="F:transferase activity"/>
    <property type="evidence" value="ECO:0007669"/>
    <property type="project" value="UniProtKB-KW"/>
</dbReference>
<comment type="subcellular location">
    <subcellularLocation>
        <location evidence="1">Cell membrane</location>
        <topology evidence="1">Multi-pass membrane protein</topology>
    </subcellularLocation>
</comment>
<feature type="region of interest" description="Disordered" evidence="12">
    <location>
        <begin position="456"/>
        <end position="498"/>
    </location>
</feature>
<evidence type="ECO:0000256" key="7">
    <source>
        <dbReference type="ARBA" id="ARBA00022692"/>
    </source>
</evidence>
<evidence type="ECO:0000256" key="1">
    <source>
        <dbReference type="ARBA" id="ARBA00004651"/>
    </source>
</evidence>
<feature type="domain" description="PTS EIIC type-1" evidence="16">
    <location>
        <begin position="110"/>
        <end position="469"/>
    </location>
</feature>
<feature type="transmembrane region" description="Helical" evidence="13">
    <location>
        <begin position="387"/>
        <end position="410"/>
    </location>
</feature>
<dbReference type="SUPFAM" id="SSF51261">
    <property type="entry name" value="Duplicated hybrid motif"/>
    <property type="match status" value="1"/>
</dbReference>
<evidence type="ECO:0000256" key="2">
    <source>
        <dbReference type="ARBA" id="ARBA00022448"/>
    </source>
</evidence>
<evidence type="ECO:0000256" key="5">
    <source>
        <dbReference type="ARBA" id="ARBA00022679"/>
    </source>
</evidence>
<keyword evidence="6" id="KW-0598">Phosphotransferase system</keyword>
<dbReference type="PROSITE" id="PS51098">
    <property type="entry name" value="PTS_EIIB_TYPE_1"/>
    <property type="match status" value="1"/>
</dbReference>
<keyword evidence="2" id="KW-0813">Transport</keyword>